<comment type="caution">
    <text evidence="1">The sequence shown here is derived from an EMBL/GenBank/DDBJ whole genome shotgun (WGS) entry which is preliminary data.</text>
</comment>
<dbReference type="AlphaFoldDB" id="A0A917YX85"/>
<reference evidence="1" key="2">
    <citation type="submission" date="2020-09" db="EMBL/GenBank/DDBJ databases">
        <authorList>
            <person name="Sun Q."/>
            <person name="Zhou Y."/>
        </authorList>
    </citation>
    <scope>NUCLEOTIDE SEQUENCE</scope>
    <source>
        <strain evidence="1">CGMCC 1.7086</strain>
    </source>
</reference>
<evidence type="ECO:0000313" key="1">
    <source>
        <dbReference type="EMBL" id="GGO67265.1"/>
    </source>
</evidence>
<accession>A0A917YX85</accession>
<proteinExistence type="predicted"/>
<reference evidence="1" key="1">
    <citation type="journal article" date="2014" name="Int. J. Syst. Evol. Microbiol.">
        <title>Complete genome sequence of Corynebacterium casei LMG S-19264T (=DSM 44701T), isolated from a smear-ripened cheese.</title>
        <authorList>
            <consortium name="US DOE Joint Genome Institute (JGI-PGF)"/>
            <person name="Walter F."/>
            <person name="Albersmeier A."/>
            <person name="Kalinowski J."/>
            <person name="Ruckert C."/>
        </authorList>
    </citation>
    <scope>NUCLEOTIDE SEQUENCE</scope>
    <source>
        <strain evidence="1">CGMCC 1.7086</strain>
    </source>
</reference>
<dbReference type="Proteomes" id="UP000606935">
    <property type="component" value="Unassembled WGS sequence"/>
</dbReference>
<dbReference type="EMBL" id="BMLS01000002">
    <property type="protein sequence ID" value="GGO67265.1"/>
    <property type="molecule type" value="Genomic_DNA"/>
</dbReference>
<organism evidence="1 2">
    <name type="scientific">Bowmanella pacifica</name>
    <dbReference type="NCBI Taxonomy" id="502051"/>
    <lineage>
        <taxon>Bacteria</taxon>
        <taxon>Pseudomonadati</taxon>
        <taxon>Pseudomonadota</taxon>
        <taxon>Gammaproteobacteria</taxon>
        <taxon>Alteromonadales</taxon>
        <taxon>Alteromonadaceae</taxon>
        <taxon>Bowmanella</taxon>
    </lineage>
</organism>
<protein>
    <submittedName>
        <fullName evidence="1">Uncharacterized protein</fullName>
    </submittedName>
</protein>
<gene>
    <name evidence="1" type="ORF">GCM10010982_13310</name>
</gene>
<evidence type="ECO:0000313" key="2">
    <source>
        <dbReference type="Proteomes" id="UP000606935"/>
    </source>
</evidence>
<sequence>MAGQGNITKKYANYLEKLGWNIVYKCIPNSVHVGVVPIPILNGSSKQRYPDIVALKMNTILLVEVEINLTDSVSEDIILRFDEMRESLLDNNNWRDWTSKISKNSGLDLSSVSNIDCELILVKKISSRHQNKITKLRDKSINTKCFIELECFTE</sequence>
<dbReference type="RefSeq" id="WP_188692150.1">
    <property type="nucleotide sequence ID" value="NZ_BMLS01000002.1"/>
</dbReference>
<name>A0A917YX85_9ALTE</name>
<keyword evidence="2" id="KW-1185">Reference proteome</keyword>